<dbReference type="InterPro" id="IPR004898">
    <property type="entry name" value="Pectate_lyase_PlyH/PlyE-like"/>
</dbReference>
<dbReference type="Proteomes" id="UP000297258">
    <property type="component" value="Unassembled WGS sequence"/>
</dbReference>
<dbReference type="RefSeq" id="WP_135187746.1">
    <property type="nucleotide sequence ID" value="NZ_SPUM01000002.1"/>
</dbReference>
<comment type="cofactor">
    <cofactor evidence="2 10">
        <name>Ca(2+)</name>
        <dbReference type="ChEBI" id="CHEBI:29108"/>
    </cofactor>
</comment>
<keyword evidence="8 10" id="KW-0106">Calcium</keyword>
<dbReference type="GO" id="GO:0005576">
    <property type="term" value="C:extracellular region"/>
    <property type="evidence" value="ECO:0007669"/>
    <property type="project" value="UniProtKB-SubCell"/>
</dbReference>
<evidence type="ECO:0000256" key="4">
    <source>
        <dbReference type="ARBA" id="ARBA00006463"/>
    </source>
</evidence>
<dbReference type="SUPFAM" id="SSF51126">
    <property type="entry name" value="Pectin lyase-like"/>
    <property type="match status" value="1"/>
</dbReference>
<keyword evidence="6 10" id="KW-0964">Secreted</keyword>
<dbReference type="GO" id="GO:0030570">
    <property type="term" value="F:pectate lyase activity"/>
    <property type="evidence" value="ECO:0007669"/>
    <property type="project" value="UniProtKB-UniRule"/>
</dbReference>
<evidence type="ECO:0000256" key="3">
    <source>
        <dbReference type="ARBA" id="ARBA00004613"/>
    </source>
</evidence>
<dbReference type="InterPro" id="IPR012334">
    <property type="entry name" value="Pectin_lyas_fold"/>
</dbReference>
<comment type="subcellular location">
    <subcellularLocation>
        <location evidence="3 10">Secreted</location>
    </subcellularLocation>
</comment>
<dbReference type="OrthoDB" id="4298856at2"/>
<evidence type="ECO:0000256" key="2">
    <source>
        <dbReference type="ARBA" id="ARBA00001913"/>
    </source>
</evidence>
<evidence type="ECO:0000256" key="9">
    <source>
        <dbReference type="ARBA" id="ARBA00023239"/>
    </source>
</evidence>
<evidence type="ECO:0000256" key="5">
    <source>
        <dbReference type="ARBA" id="ARBA00012272"/>
    </source>
</evidence>
<comment type="caution">
    <text evidence="11">The sequence shown here is derived from an EMBL/GenBank/DDBJ whole genome shotgun (WGS) entry which is preliminary data.</text>
</comment>
<evidence type="ECO:0000313" key="12">
    <source>
        <dbReference type="Proteomes" id="UP000297258"/>
    </source>
</evidence>
<name>A0A4Y9TBB3_9BURK</name>
<accession>A0A4Y9TBB3</accession>
<dbReference type="AlphaFoldDB" id="A0A4Y9TBB3"/>
<organism evidence="11 12">
    <name type="scientific">Massilia horti</name>
    <dbReference type="NCBI Taxonomy" id="2562153"/>
    <lineage>
        <taxon>Bacteria</taxon>
        <taxon>Pseudomonadati</taxon>
        <taxon>Pseudomonadota</taxon>
        <taxon>Betaproteobacteria</taxon>
        <taxon>Burkholderiales</taxon>
        <taxon>Oxalobacteraceae</taxon>
        <taxon>Telluria group</taxon>
        <taxon>Massilia</taxon>
    </lineage>
</organism>
<evidence type="ECO:0000256" key="1">
    <source>
        <dbReference type="ARBA" id="ARBA00000695"/>
    </source>
</evidence>
<proteinExistence type="inferred from homology"/>
<dbReference type="GO" id="GO:0045490">
    <property type="term" value="P:pectin catabolic process"/>
    <property type="evidence" value="ECO:0007669"/>
    <property type="project" value="TreeGrafter"/>
</dbReference>
<sequence length="278" mass="29005">MMKHLKKARSVLFALAGLALAANVHAAPAKRAVPACTKVTVTGSTTVAAGTTWDGLAKYGKWVCMVGSGTKMDGSQSESQDPHFILNEGATLKNVIIGDPSMGTGRNLLAGGADGVHCKGNCRIENVYWGDVGEDAATMESSAPSGSVMTVVGGAAYKANDKIFQNNGNKTRISISDFYAEEAGKLYRSCGNCSSQYVRYATVNGVTLYNVGTGLGVNSSFDSAKLPGLAGQYDVADMTDFVSNSSSSRCVGYVGTAKGYEPVKDTNSSNVARSCKFH</sequence>
<dbReference type="EMBL" id="SPUM01000002">
    <property type="protein sequence ID" value="TFW36182.1"/>
    <property type="molecule type" value="Genomic_DNA"/>
</dbReference>
<keyword evidence="9 10" id="KW-0456">Lyase</keyword>
<dbReference type="EC" id="4.2.2.2" evidence="5 10"/>
<dbReference type="InterPro" id="IPR011050">
    <property type="entry name" value="Pectin_lyase_fold/virulence"/>
</dbReference>
<protein>
    <recommendedName>
        <fullName evidence="5 10">Pectate lyase</fullName>
        <ecNumber evidence="5 10">4.2.2.2</ecNumber>
    </recommendedName>
</protein>
<dbReference type="PANTHER" id="PTHR33407">
    <property type="entry name" value="PECTATE LYASE F-RELATED"/>
    <property type="match status" value="1"/>
</dbReference>
<feature type="signal peptide" evidence="10">
    <location>
        <begin position="1"/>
        <end position="26"/>
    </location>
</feature>
<comment type="function">
    <text evidence="10">Catalyzes the depolymerization of both polygalacturonate and pectins of methyl esterification degree from 22 to 89%, with an endo mode of action. In contrast to the majority of pectate lyases, displays high activity on highly methylated pectins.</text>
</comment>
<evidence type="ECO:0000313" key="11">
    <source>
        <dbReference type="EMBL" id="TFW36182.1"/>
    </source>
</evidence>
<feature type="chain" id="PRO_5025086117" description="Pectate lyase" evidence="10">
    <location>
        <begin position="27"/>
        <end position="278"/>
    </location>
</feature>
<evidence type="ECO:0000256" key="7">
    <source>
        <dbReference type="ARBA" id="ARBA00022729"/>
    </source>
</evidence>
<reference evidence="11 12" key="1">
    <citation type="submission" date="2019-03" db="EMBL/GenBank/DDBJ databases">
        <title>Draft genome of Massilia hortus sp. nov., a novel bacterial species of the Oxalobacteraceae family.</title>
        <authorList>
            <person name="Peta V."/>
            <person name="Raths R."/>
            <person name="Bucking H."/>
        </authorList>
    </citation>
    <scope>NUCLEOTIDE SEQUENCE [LARGE SCALE GENOMIC DNA]</scope>
    <source>
        <strain evidence="11 12">ONC3</strain>
    </source>
</reference>
<evidence type="ECO:0000256" key="8">
    <source>
        <dbReference type="ARBA" id="ARBA00022837"/>
    </source>
</evidence>
<evidence type="ECO:0000256" key="6">
    <source>
        <dbReference type="ARBA" id="ARBA00022525"/>
    </source>
</evidence>
<keyword evidence="7 10" id="KW-0732">Signal</keyword>
<gene>
    <name evidence="11" type="ORF">E4O92_00305</name>
</gene>
<keyword evidence="12" id="KW-1185">Reference proteome</keyword>
<comment type="catalytic activity">
    <reaction evidence="1 10">
        <text>Eliminative cleavage of (1-&gt;4)-alpha-D-galacturonan to give oligosaccharides with 4-deoxy-alpha-D-galact-4-enuronosyl groups at their non-reducing ends.</text>
        <dbReference type="EC" id="4.2.2.2"/>
    </reaction>
</comment>
<comment type="similarity">
    <text evidence="4 10">Belongs to the polysaccharide lyase 3 family.</text>
</comment>
<dbReference type="Gene3D" id="2.160.20.10">
    <property type="entry name" value="Single-stranded right-handed beta-helix, Pectin lyase-like"/>
    <property type="match status" value="1"/>
</dbReference>
<evidence type="ECO:0000256" key="10">
    <source>
        <dbReference type="RuleBase" id="RU367009"/>
    </source>
</evidence>
<dbReference type="Pfam" id="PF03211">
    <property type="entry name" value="Pectate_lyase"/>
    <property type="match status" value="1"/>
</dbReference>
<dbReference type="PANTHER" id="PTHR33407:SF9">
    <property type="entry name" value="PECTATE LYASE F-RELATED"/>
    <property type="match status" value="1"/>
</dbReference>